<dbReference type="EMBL" id="WTXG01000053">
    <property type="protein sequence ID" value="KAI0295904.1"/>
    <property type="molecule type" value="Genomic_DNA"/>
</dbReference>
<dbReference type="Proteomes" id="UP001203297">
    <property type="component" value="Unassembled WGS sequence"/>
</dbReference>
<organism evidence="2 3">
    <name type="scientific">Multifurca ochricompacta</name>
    <dbReference type="NCBI Taxonomy" id="376703"/>
    <lineage>
        <taxon>Eukaryota</taxon>
        <taxon>Fungi</taxon>
        <taxon>Dikarya</taxon>
        <taxon>Basidiomycota</taxon>
        <taxon>Agaricomycotina</taxon>
        <taxon>Agaricomycetes</taxon>
        <taxon>Russulales</taxon>
        <taxon>Russulaceae</taxon>
        <taxon>Multifurca</taxon>
    </lineage>
</organism>
<sequence length="233" mass="25346">MPRIYDFSVDHDNVLYDRASSARNTPPSTLINESSLSSLSSSDSWLGSLPISGLEFSEFESFGSYLYDQFNAKSEAWPISEDFVLILPPAPPFSSDNNIIDNISEEVGPTRENEFVQPSYYTPPTPRATPPPFQVATALSPTPSLSSSTPSTFSSSSPPSIVDEDATKSEEEDPEYIPSSCNRPKKRNASALSETPTKRPKILTTPVSCSSTDAARFPCTVPGCKQVCKTLET</sequence>
<evidence type="ECO:0000313" key="2">
    <source>
        <dbReference type="EMBL" id="KAI0295904.1"/>
    </source>
</evidence>
<dbReference type="AlphaFoldDB" id="A0AAD4LYY7"/>
<feature type="region of interest" description="Disordered" evidence="1">
    <location>
        <begin position="109"/>
        <end position="205"/>
    </location>
</feature>
<proteinExistence type="predicted"/>
<comment type="caution">
    <text evidence="2">The sequence shown here is derived from an EMBL/GenBank/DDBJ whole genome shotgun (WGS) entry which is preliminary data.</text>
</comment>
<protein>
    <submittedName>
        <fullName evidence="2">Uncharacterized protein</fullName>
    </submittedName>
</protein>
<reference evidence="2" key="1">
    <citation type="journal article" date="2022" name="New Phytol.">
        <title>Evolutionary transition to the ectomycorrhizal habit in the genomes of a hyperdiverse lineage of mushroom-forming fungi.</title>
        <authorList>
            <person name="Looney B."/>
            <person name="Miyauchi S."/>
            <person name="Morin E."/>
            <person name="Drula E."/>
            <person name="Courty P.E."/>
            <person name="Kohler A."/>
            <person name="Kuo A."/>
            <person name="LaButti K."/>
            <person name="Pangilinan J."/>
            <person name="Lipzen A."/>
            <person name="Riley R."/>
            <person name="Andreopoulos W."/>
            <person name="He G."/>
            <person name="Johnson J."/>
            <person name="Nolan M."/>
            <person name="Tritt A."/>
            <person name="Barry K.W."/>
            <person name="Grigoriev I.V."/>
            <person name="Nagy L.G."/>
            <person name="Hibbett D."/>
            <person name="Henrissat B."/>
            <person name="Matheny P.B."/>
            <person name="Labbe J."/>
            <person name="Martin F.M."/>
        </authorList>
    </citation>
    <scope>NUCLEOTIDE SEQUENCE</scope>
    <source>
        <strain evidence="2">BPL690</strain>
    </source>
</reference>
<keyword evidence="3" id="KW-1185">Reference proteome</keyword>
<name>A0AAD4LYY7_9AGAM</name>
<gene>
    <name evidence="2" type="ORF">B0F90DRAFT_1125704</name>
</gene>
<evidence type="ECO:0000313" key="3">
    <source>
        <dbReference type="Proteomes" id="UP001203297"/>
    </source>
</evidence>
<feature type="compositionally biased region" description="Low complexity" evidence="1">
    <location>
        <begin position="140"/>
        <end position="160"/>
    </location>
</feature>
<accession>A0AAD4LYY7</accession>
<feature type="compositionally biased region" description="Pro residues" evidence="1">
    <location>
        <begin position="121"/>
        <end position="133"/>
    </location>
</feature>
<evidence type="ECO:0000256" key="1">
    <source>
        <dbReference type="SAM" id="MobiDB-lite"/>
    </source>
</evidence>